<reference evidence="3 4" key="1">
    <citation type="submission" date="2017-07" db="EMBL/GenBank/DDBJ databases">
        <title>Leptospira spp. isolated from tropical soils.</title>
        <authorList>
            <person name="Thibeaux R."/>
            <person name="Iraola G."/>
            <person name="Ferres I."/>
            <person name="Bierque E."/>
            <person name="Girault D."/>
            <person name="Soupe-Gilbert M.-E."/>
            <person name="Picardeau M."/>
            <person name="Goarant C."/>
        </authorList>
    </citation>
    <scope>NUCLEOTIDE SEQUENCE [LARGE SCALE GENOMIC DNA]</scope>
    <source>
        <strain evidence="1 4">FH2-B-C1</strain>
        <strain evidence="2 3">FH2-B-D1</strain>
    </source>
</reference>
<comment type="caution">
    <text evidence="1">The sequence shown here is derived from an EMBL/GenBank/DDBJ whole genome shotgun (WGS) entry which is preliminary data.</text>
</comment>
<dbReference type="EMBL" id="NPDV01000014">
    <property type="protein sequence ID" value="PJZ52323.1"/>
    <property type="molecule type" value="Genomic_DNA"/>
</dbReference>
<name>A0A2M9YL94_9LEPT</name>
<gene>
    <name evidence="2" type="ORF">CH376_02615</name>
    <name evidence="1" type="ORF">CH380_15595</name>
</gene>
<sequence>MIRILTLALVAILVNCTTFQGSYAVLSHKEVDFSKNFEKIKPTEEGKSGLNIFFVIPVGTLALTARINEAITEALTKSGGDFLKNAEIKTSYYYIPFIYGNEELIVTGEVWKESAAPAKGKKK</sequence>
<dbReference type="Proteomes" id="UP000232149">
    <property type="component" value="Unassembled WGS sequence"/>
</dbReference>
<dbReference type="AlphaFoldDB" id="A0A2M9YL94"/>
<evidence type="ECO:0000313" key="4">
    <source>
        <dbReference type="Proteomes" id="UP000232188"/>
    </source>
</evidence>
<proteinExistence type="predicted"/>
<dbReference type="RefSeq" id="WP_100786679.1">
    <property type="nucleotide sequence ID" value="NZ_NPDU01000004.1"/>
</dbReference>
<evidence type="ECO:0000313" key="3">
    <source>
        <dbReference type="Proteomes" id="UP000232149"/>
    </source>
</evidence>
<dbReference type="Proteomes" id="UP000232188">
    <property type="component" value="Unassembled WGS sequence"/>
</dbReference>
<protein>
    <submittedName>
        <fullName evidence="1">Uncharacterized protein</fullName>
    </submittedName>
</protein>
<evidence type="ECO:0000313" key="2">
    <source>
        <dbReference type="EMBL" id="PJZ63530.1"/>
    </source>
</evidence>
<evidence type="ECO:0000313" key="1">
    <source>
        <dbReference type="EMBL" id="PJZ52323.1"/>
    </source>
</evidence>
<organism evidence="1 4">
    <name type="scientific">Leptospira adleri</name>
    <dbReference type="NCBI Taxonomy" id="2023186"/>
    <lineage>
        <taxon>Bacteria</taxon>
        <taxon>Pseudomonadati</taxon>
        <taxon>Spirochaetota</taxon>
        <taxon>Spirochaetia</taxon>
        <taxon>Leptospirales</taxon>
        <taxon>Leptospiraceae</taxon>
        <taxon>Leptospira</taxon>
    </lineage>
</organism>
<dbReference type="EMBL" id="NPDU01000004">
    <property type="protein sequence ID" value="PJZ63530.1"/>
    <property type="molecule type" value="Genomic_DNA"/>
</dbReference>
<accession>A0A2M9YL94</accession>
<keyword evidence="3" id="KW-1185">Reference proteome</keyword>